<gene>
    <name evidence="3" type="ORF">I553_7557</name>
</gene>
<feature type="domain" description="NAD-glutamate dehydrogenase catalytic" evidence="2">
    <location>
        <begin position="2"/>
        <end position="158"/>
    </location>
</feature>
<dbReference type="Pfam" id="PF05088">
    <property type="entry name" value="Bac_GDH_CD"/>
    <property type="match status" value="1"/>
</dbReference>
<dbReference type="GO" id="GO:0006538">
    <property type="term" value="P:L-glutamate catabolic process"/>
    <property type="evidence" value="ECO:0007669"/>
    <property type="project" value="InterPro"/>
</dbReference>
<dbReference type="PATRIC" id="fig|1299334.3.peg.4941"/>
<dbReference type="GO" id="GO:0004069">
    <property type="term" value="F:L-aspartate:2-oxoglutarate aminotransferase activity"/>
    <property type="evidence" value="ECO:0007669"/>
    <property type="project" value="InterPro"/>
</dbReference>
<dbReference type="InterPro" id="IPR036291">
    <property type="entry name" value="NAD(P)-bd_dom_sf"/>
</dbReference>
<evidence type="ECO:0000256" key="1">
    <source>
        <dbReference type="SAM" id="MobiDB-lite"/>
    </source>
</evidence>
<reference evidence="3" key="1">
    <citation type="submission" date="2014-01" db="EMBL/GenBank/DDBJ databases">
        <authorList>
            <person name="Brown-Elliot B."/>
            <person name="Wallace R."/>
            <person name="Lenaerts A."/>
            <person name="Ordway D."/>
            <person name="DeGroote M.A."/>
            <person name="Parker T."/>
            <person name="Sizemore C."/>
            <person name="Tallon L.J."/>
            <person name="Sadzewicz L.K."/>
            <person name="Sengamalay N."/>
            <person name="Fraser C.M."/>
            <person name="Hine E."/>
            <person name="Shefchek K.A."/>
            <person name="Das S.P."/>
            <person name="Tettelin H."/>
        </authorList>
    </citation>
    <scope>NUCLEOTIDE SEQUENCE [LARGE SCALE GENOMIC DNA]</scope>
    <source>
        <strain evidence="3">4042</strain>
    </source>
</reference>
<comment type="caution">
    <text evidence="3">The sequence shown here is derived from an EMBL/GenBank/DDBJ whole genome shotgun (WGS) entry which is preliminary data.</text>
</comment>
<accession>X8ANF9</accession>
<sequence length="180" mass="19796">MRRDGDDAYLVVAADKGTATFSDIANDVAKSYGFWLGDAFASGGSIGYDHKAMGITARGTWESVKRHFREMGVDTQSQDFTVVGIGDMSGDVFGNGMLLSKHIRLVAAFDHRHIFVDPNPDAASSWEERRRLFELPRSSWDDYDRSRISAGGGYTAANRKPSRSATSYAPRWASTTTSAR</sequence>
<feature type="region of interest" description="Disordered" evidence="1">
    <location>
        <begin position="143"/>
        <end position="180"/>
    </location>
</feature>
<name>X8ANF9_MYCXE</name>
<dbReference type="GO" id="GO:0004352">
    <property type="term" value="F:glutamate dehydrogenase (NAD+) activity"/>
    <property type="evidence" value="ECO:0007669"/>
    <property type="project" value="InterPro"/>
</dbReference>
<dbReference type="PANTHER" id="PTHR43403">
    <property type="entry name" value="NAD-SPECIFIC GLUTAMATE DEHYDROGENASE"/>
    <property type="match status" value="1"/>
</dbReference>
<feature type="compositionally biased region" description="Polar residues" evidence="1">
    <location>
        <begin position="163"/>
        <end position="180"/>
    </location>
</feature>
<dbReference type="EMBL" id="JAOB01000047">
    <property type="protein sequence ID" value="EUA33149.1"/>
    <property type="molecule type" value="Genomic_DNA"/>
</dbReference>
<evidence type="ECO:0000313" key="3">
    <source>
        <dbReference type="EMBL" id="EUA33149.1"/>
    </source>
</evidence>
<evidence type="ECO:0000259" key="2">
    <source>
        <dbReference type="Pfam" id="PF05088"/>
    </source>
</evidence>
<organism evidence="3">
    <name type="scientific">Mycobacterium xenopi 4042</name>
    <dbReference type="NCBI Taxonomy" id="1299334"/>
    <lineage>
        <taxon>Bacteria</taxon>
        <taxon>Bacillati</taxon>
        <taxon>Actinomycetota</taxon>
        <taxon>Actinomycetes</taxon>
        <taxon>Mycobacteriales</taxon>
        <taxon>Mycobacteriaceae</taxon>
        <taxon>Mycobacterium</taxon>
    </lineage>
</organism>
<dbReference type="AlphaFoldDB" id="X8ANF9"/>
<dbReference type="PANTHER" id="PTHR43403:SF1">
    <property type="entry name" value="NAD-SPECIFIC GLUTAMATE DEHYDROGENASE"/>
    <property type="match status" value="1"/>
</dbReference>
<dbReference type="InterPro" id="IPR007780">
    <property type="entry name" value="NAD_Glu_DH_bac"/>
</dbReference>
<dbReference type="SUPFAM" id="SSF51735">
    <property type="entry name" value="NAD(P)-binding Rossmann-fold domains"/>
    <property type="match status" value="1"/>
</dbReference>
<protein>
    <submittedName>
        <fullName evidence="3">Bacterial NAD-glutamate dehydrogenase family protein</fullName>
    </submittedName>
</protein>
<dbReference type="InterPro" id="IPR028971">
    <property type="entry name" value="NAD-GDH_cat"/>
</dbReference>
<proteinExistence type="predicted"/>